<accession>A0ABQ6FGU7</accession>
<evidence type="ECO:0000313" key="8">
    <source>
        <dbReference type="Proteomes" id="UP001344906"/>
    </source>
</evidence>
<evidence type="ECO:0000256" key="2">
    <source>
        <dbReference type="ARBA" id="ARBA00022692"/>
    </source>
</evidence>
<proteinExistence type="predicted"/>
<dbReference type="Proteomes" id="UP001344906">
    <property type="component" value="Unassembled WGS sequence"/>
</dbReference>
<evidence type="ECO:0000259" key="6">
    <source>
        <dbReference type="PROSITE" id="PS50850"/>
    </source>
</evidence>
<evidence type="ECO:0000313" key="7">
    <source>
        <dbReference type="EMBL" id="GLV53180.1"/>
    </source>
</evidence>
<evidence type="ECO:0000256" key="4">
    <source>
        <dbReference type="ARBA" id="ARBA00023136"/>
    </source>
</evidence>
<dbReference type="EMBL" id="BSRI01000001">
    <property type="protein sequence ID" value="GLV53180.1"/>
    <property type="molecule type" value="Genomic_DNA"/>
</dbReference>
<dbReference type="InterPro" id="IPR020846">
    <property type="entry name" value="MFS_dom"/>
</dbReference>
<organism evidence="7 8">
    <name type="scientific">Dictyobacter halimunensis</name>
    <dbReference type="NCBI Taxonomy" id="3026934"/>
    <lineage>
        <taxon>Bacteria</taxon>
        <taxon>Bacillati</taxon>
        <taxon>Chloroflexota</taxon>
        <taxon>Ktedonobacteria</taxon>
        <taxon>Ktedonobacterales</taxon>
        <taxon>Dictyobacteraceae</taxon>
        <taxon>Dictyobacter</taxon>
    </lineage>
</organism>
<reference evidence="7 8" key="1">
    <citation type="submission" date="2023-02" db="EMBL/GenBank/DDBJ databases">
        <title>Dictyobacter halimunensis sp. nov., a new member of the class Ktedonobacteria from forest soil in a geothermal area.</title>
        <authorList>
            <person name="Rachmania M.K."/>
            <person name="Ningsih F."/>
            <person name="Sakai Y."/>
            <person name="Yabe S."/>
            <person name="Yokota A."/>
            <person name="Sjamsuridzal W."/>
        </authorList>
    </citation>
    <scope>NUCLEOTIDE SEQUENCE [LARGE SCALE GENOMIC DNA]</scope>
    <source>
        <strain evidence="7 8">S3.2.2.5</strain>
    </source>
</reference>
<dbReference type="Pfam" id="PF07690">
    <property type="entry name" value="MFS_1"/>
    <property type="match status" value="1"/>
</dbReference>
<keyword evidence="4 5" id="KW-0472">Membrane</keyword>
<dbReference type="PANTHER" id="PTHR23528:SF1">
    <property type="entry name" value="MAJOR FACILITATOR SUPERFAMILY (MFS) PROFILE DOMAIN-CONTAINING PROTEIN"/>
    <property type="match status" value="1"/>
</dbReference>
<protein>
    <submittedName>
        <fullName evidence="7">MFS transporter</fullName>
    </submittedName>
</protein>
<dbReference type="PROSITE" id="PS50850">
    <property type="entry name" value="MFS"/>
    <property type="match status" value="1"/>
</dbReference>
<keyword evidence="8" id="KW-1185">Reference proteome</keyword>
<dbReference type="RefSeq" id="WP_338246610.1">
    <property type="nucleotide sequence ID" value="NZ_BSRI01000001.1"/>
</dbReference>
<dbReference type="InterPro" id="IPR036259">
    <property type="entry name" value="MFS_trans_sf"/>
</dbReference>
<gene>
    <name evidence="7" type="ORF">KDH_00350</name>
</gene>
<feature type="domain" description="Major facilitator superfamily (MFS) profile" evidence="6">
    <location>
        <begin position="37"/>
        <end position="437"/>
    </location>
</feature>
<feature type="transmembrane region" description="Helical" evidence="5">
    <location>
        <begin position="39"/>
        <end position="61"/>
    </location>
</feature>
<evidence type="ECO:0000256" key="1">
    <source>
        <dbReference type="ARBA" id="ARBA00004651"/>
    </source>
</evidence>
<feature type="transmembrane region" description="Helical" evidence="5">
    <location>
        <begin position="253"/>
        <end position="274"/>
    </location>
</feature>
<dbReference type="InterPro" id="IPR011701">
    <property type="entry name" value="MFS"/>
</dbReference>
<dbReference type="Gene3D" id="1.20.1250.20">
    <property type="entry name" value="MFS general substrate transporter like domains"/>
    <property type="match status" value="2"/>
</dbReference>
<feature type="transmembrane region" description="Helical" evidence="5">
    <location>
        <begin position="73"/>
        <end position="98"/>
    </location>
</feature>
<feature type="transmembrane region" description="Helical" evidence="5">
    <location>
        <begin position="386"/>
        <end position="409"/>
    </location>
</feature>
<comment type="subcellular location">
    <subcellularLocation>
        <location evidence="1">Cell membrane</location>
        <topology evidence="1">Multi-pass membrane protein</topology>
    </subcellularLocation>
</comment>
<feature type="transmembrane region" description="Helical" evidence="5">
    <location>
        <begin position="169"/>
        <end position="191"/>
    </location>
</feature>
<evidence type="ECO:0000256" key="5">
    <source>
        <dbReference type="SAM" id="Phobius"/>
    </source>
</evidence>
<feature type="transmembrane region" description="Helical" evidence="5">
    <location>
        <begin position="135"/>
        <end position="157"/>
    </location>
</feature>
<keyword evidence="3 5" id="KW-1133">Transmembrane helix</keyword>
<comment type="caution">
    <text evidence="7">The sequence shown here is derived from an EMBL/GenBank/DDBJ whole genome shotgun (WGS) entry which is preliminary data.</text>
</comment>
<evidence type="ECO:0000256" key="3">
    <source>
        <dbReference type="ARBA" id="ARBA00022989"/>
    </source>
</evidence>
<feature type="transmembrane region" description="Helical" evidence="5">
    <location>
        <begin position="415"/>
        <end position="433"/>
    </location>
</feature>
<feature type="transmembrane region" description="Helical" evidence="5">
    <location>
        <begin position="197"/>
        <end position="216"/>
    </location>
</feature>
<feature type="transmembrane region" description="Helical" evidence="5">
    <location>
        <begin position="348"/>
        <end position="365"/>
    </location>
</feature>
<feature type="transmembrane region" description="Helical" evidence="5">
    <location>
        <begin position="110"/>
        <end position="129"/>
    </location>
</feature>
<keyword evidence="2 5" id="KW-0812">Transmembrane</keyword>
<feature type="transmembrane region" description="Helical" evidence="5">
    <location>
        <begin position="294"/>
        <end position="314"/>
    </location>
</feature>
<sequence length="437" mass="46823">MQDTTVSNQETSLSGGDEGIYVPEALQIPTRTVALSMQLLIGAANLVVHLSILPVSLLLLPTQVAAFDPVHKISNYGFVATLGAFAALLANLFAGALSDRTTSRLGRRRPWLIGGTLAGGIMLAVLASAPNALVLTLAWTLLQACLNLVLAALGAIVPDQIPVRQRATASAFVGLSAPVSILLGDILIAVLVTSTSLSYYTIMGLLLIVMLLFVLVMRDSVLPAAAAPPLHIRSFLTSFWINPMRYPDFGWTWLTRFLVYLSYNLTFSYLFYYVQDALHYEQLFPGQRASQGIAILQLITTGTSLIAAISSGVLSDRLQRRKVFVMCASTFIALSLLSLAFFRNWQEVKIVAAFLGIGLGSYFAVDNALATQVITNTSVRGKDMSILNIANALPAALAPTIGAIILTIVHSYTPFFVLAGILASLGAVLVLPIKSVR</sequence>
<name>A0ABQ6FGU7_9CHLR</name>
<dbReference type="SUPFAM" id="SSF103473">
    <property type="entry name" value="MFS general substrate transporter"/>
    <property type="match status" value="1"/>
</dbReference>
<feature type="transmembrane region" description="Helical" evidence="5">
    <location>
        <begin position="323"/>
        <end position="342"/>
    </location>
</feature>
<dbReference type="PANTHER" id="PTHR23528">
    <property type="match status" value="1"/>
</dbReference>